<dbReference type="Gene3D" id="1.20.1260.10">
    <property type="match status" value="1"/>
</dbReference>
<evidence type="ECO:0000256" key="2">
    <source>
        <dbReference type="SAM" id="SignalP"/>
    </source>
</evidence>
<evidence type="ECO:0000256" key="1">
    <source>
        <dbReference type="SAM" id="MobiDB-lite"/>
    </source>
</evidence>
<feature type="region of interest" description="Disordered" evidence="1">
    <location>
        <begin position="143"/>
        <end position="162"/>
    </location>
</feature>
<gene>
    <name evidence="4" type="ORF">MAE02_03970</name>
</gene>
<dbReference type="Proteomes" id="UP000321085">
    <property type="component" value="Unassembled WGS sequence"/>
</dbReference>
<feature type="domain" description="DUF4142" evidence="3">
    <location>
        <begin position="87"/>
        <end position="235"/>
    </location>
</feature>
<feature type="region of interest" description="Disordered" evidence="1">
    <location>
        <begin position="25"/>
        <end position="86"/>
    </location>
</feature>
<feature type="compositionally biased region" description="Polar residues" evidence="1">
    <location>
        <begin position="34"/>
        <end position="44"/>
    </location>
</feature>
<name>A0A512BL53_9HYPH</name>
<dbReference type="EMBL" id="BJYU01000002">
    <property type="protein sequence ID" value="GEO12701.1"/>
    <property type="molecule type" value="Genomic_DNA"/>
</dbReference>
<feature type="signal peptide" evidence="2">
    <location>
        <begin position="1"/>
        <end position="20"/>
    </location>
</feature>
<dbReference type="Pfam" id="PF13628">
    <property type="entry name" value="DUF4142"/>
    <property type="match status" value="1"/>
</dbReference>
<keyword evidence="5" id="KW-1185">Reference proteome</keyword>
<feature type="compositionally biased region" description="Low complexity" evidence="1">
    <location>
        <begin position="45"/>
        <end position="60"/>
    </location>
</feature>
<feature type="chain" id="PRO_5021895123" description="DUF4142 domain-containing protein" evidence="2">
    <location>
        <begin position="21"/>
        <end position="241"/>
    </location>
</feature>
<reference evidence="4 5" key="1">
    <citation type="submission" date="2019-07" db="EMBL/GenBank/DDBJ databases">
        <title>Whole genome shotgun sequence of Microvirga aerophila NBRC 106136.</title>
        <authorList>
            <person name="Hosoyama A."/>
            <person name="Uohara A."/>
            <person name="Ohji S."/>
            <person name="Ichikawa N."/>
        </authorList>
    </citation>
    <scope>NUCLEOTIDE SEQUENCE [LARGE SCALE GENOMIC DNA]</scope>
    <source>
        <strain evidence="4 5">NBRC 106136</strain>
    </source>
</reference>
<dbReference type="InterPro" id="IPR012347">
    <property type="entry name" value="Ferritin-like"/>
</dbReference>
<evidence type="ECO:0000313" key="5">
    <source>
        <dbReference type="Proteomes" id="UP000321085"/>
    </source>
</evidence>
<proteinExistence type="predicted"/>
<evidence type="ECO:0000313" key="4">
    <source>
        <dbReference type="EMBL" id="GEO12701.1"/>
    </source>
</evidence>
<dbReference type="RefSeq" id="WP_162815570.1">
    <property type="nucleotide sequence ID" value="NZ_BJYU01000002.1"/>
</dbReference>
<evidence type="ECO:0000259" key="3">
    <source>
        <dbReference type="Pfam" id="PF13628"/>
    </source>
</evidence>
<protein>
    <recommendedName>
        <fullName evidence="3">DUF4142 domain-containing protein</fullName>
    </recommendedName>
</protein>
<keyword evidence="2" id="KW-0732">Signal</keyword>
<comment type="caution">
    <text evidence="4">The sequence shown here is derived from an EMBL/GenBank/DDBJ whole genome shotgun (WGS) entry which is preliminary data.</text>
</comment>
<accession>A0A512BL53</accession>
<sequence length="241" mass="25871">MTRRLIAAGIAAVFALPALAQSQGPVGTIPANPQPTETQPNQGLGQNAQQREQRTQQGGAPQDTQTPARQGQANSAPAGMGQQQSQVDRQYVQQVLAISTVSLQQSNFALAKAQNPRLKMFAEFEIGEQNTMQDILHTYADPASTASTTQGAQQAASTAPELPAQDAAAMEKLSKAQPGAAFDRDYVAMQIDGHQKLLAIQERYLQGNPGNRESANVAKLARSQIKEHLTMLQDMQKELGK</sequence>
<organism evidence="4 5">
    <name type="scientific">Microvirga aerophila</name>
    <dbReference type="NCBI Taxonomy" id="670291"/>
    <lineage>
        <taxon>Bacteria</taxon>
        <taxon>Pseudomonadati</taxon>
        <taxon>Pseudomonadota</taxon>
        <taxon>Alphaproteobacteria</taxon>
        <taxon>Hyphomicrobiales</taxon>
        <taxon>Methylobacteriaceae</taxon>
        <taxon>Microvirga</taxon>
    </lineage>
</organism>
<feature type="compositionally biased region" description="Polar residues" evidence="1">
    <location>
        <begin position="62"/>
        <end position="75"/>
    </location>
</feature>
<dbReference type="InterPro" id="IPR025419">
    <property type="entry name" value="DUF4142"/>
</dbReference>
<feature type="compositionally biased region" description="Low complexity" evidence="1">
    <location>
        <begin position="143"/>
        <end position="159"/>
    </location>
</feature>
<dbReference type="AlphaFoldDB" id="A0A512BL53"/>